<gene>
    <name evidence="7" type="ORF">DW191_17565</name>
    <name evidence="6" type="ORF">DW986_17880</name>
    <name evidence="5" type="ORF">DXB61_15810</name>
</gene>
<dbReference type="PANTHER" id="PTHR43280:SF32">
    <property type="entry name" value="TRANSCRIPTIONAL REGULATORY PROTEIN"/>
    <property type="match status" value="1"/>
</dbReference>
<dbReference type="EMBL" id="QSEF01000034">
    <property type="protein sequence ID" value="RGZ43685.1"/>
    <property type="molecule type" value="Genomic_DNA"/>
</dbReference>
<evidence type="ECO:0000313" key="8">
    <source>
        <dbReference type="Proteomes" id="UP000261088"/>
    </source>
</evidence>
<dbReference type="PROSITE" id="PS01124">
    <property type="entry name" value="HTH_ARAC_FAMILY_2"/>
    <property type="match status" value="1"/>
</dbReference>
<dbReference type="SUPFAM" id="SSF46689">
    <property type="entry name" value="Homeodomain-like"/>
    <property type="match status" value="1"/>
</dbReference>
<evidence type="ECO:0000313" key="5">
    <source>
        <dbReference type="EMBL" id="RGN47537.1"/>
    </source>
</evidence>
<evidence type="ECO:0000256" key="3">
    <source>
        <dbReference type="ARBA" id="ARBA00023163"/>
    </source>
</evidence>
<evidence type="ECO:0000256" key="1">
    <source>
        <dbReference type="ARBA" id="ARBA00023015"/>
    </source>
</evidence>
<reference evidence="8 9" key="1">
    <citation type="submission" date="2018-08" db="EMBL/GenBank/DDBJ databases">
        <title>A genome reference for cultivated species of the human gut microbiota.</title>
        <authorList>
            <person name="Zou Y."/>
            <person name="Xue W."/>
            <person name="Luo G."/>
        </authorList>
    </citation>
    <scope>NUCLEOTIDE SEQUENCE [LARGE SCALE GENOMIC DNA]</scope>
    <source>
        <strain evidence="7 9">AM16-50</strain>
        <strain evidence="6 10">AM50-15</strain>
        <strain evidence="5 8">OM05-11AA</strain>
    </source>
</reference>
<keyword evidence="1" id="KW-0805">Transcription regulation</keyword>
<dbReference type="PANTHER" id="PTHR43280">
    <property type="entry name" value="ARAC-FAMILY TRANSCRIPTIONAL REGULATOR"/>
    <property type="match status" value="1"/>
</dbReference>
<dbReference type="GO" id="GO:0043565">
    <property type="term" value="F:sequence-specific DNA binding"/>
    <property type="evidence" value="ECO:0007669"/>
    <property type="project" value="InterPro"/>
</dbReference>
<evidence type="ECO:0000313" key="6">
    <source>
        <dbReference type="EMBL" id="RGZ43685.1"/>
    </source>
</evidence>
<comment type="caution">
    <text evidence="7">The sequence shown here is derived from an EMBL/GenBank/DDBJ whole genome shotgun (WGS) entry which is preliminary data.</text>
</comment>
<dbReference type="AlphaFoldDB" id="A0A414XLB8"/>
<sequence>MEVLRTTAEDPFFVGTINCSDMPHHLFKLEDACIFFCHSGEARIEIDLLEYDITPNTQIIFLPNSIINYSYASPDLSISYITFSNAFFQEATVRLDPSFFHFLKENPVVTLPVERTRTINGLIIALEDLYKDKENCFRLQILRNYIQSFLLDIYDKTHRIFEQNRPEGISRQEELFKRFIQLIHKHCLNQREVSFYAQKMFITPRYLSAITQAVAGETAKNIIDKHVILEIKVLLESTDLSIQEIANRLQFPDQSFFGRYFKKHTGISPQYYRRKLG</sequence>
<organism evidence="7 9">
    <name type="scientific">Parabacteroides merdae</name>
    <dbReference type="NCBI Taxonomy" id="46503"/>
    <lineage>
        <taxon>Bacteria</taxon>
        <taxon>Pseudomonadati</taxon>
        <taxon>Bacteroidota</taxon>
        <taxon>Bacteroidia</taxon>
        <taxon>Bacteroidales</taxon>
        <taxon>Tannerellaceae</taxon>
        <taxon>Parabacteroides</taxon>
    </lineage>
</organism>
<dbReference type="GO" id="GO:0003700">
    <property type="term" value="F:DNA-binding transcription factor activity"/>
    <property type="evidence" value="ECO:0007669"/>
    <property type="project" value="InterPro"/>
</dbReference>
<evidence type="ECO:0000256" key="2">
    <source>
        <dbReference type="ARBA" id="ARBA00023125"/>
    </source>
</evidence>
<dbReference type="Gene3D" id="1.10.10.60">
    <property type="entry name" value="Homeodomain-like"/>
    <property type="match status" value="1"/>
</dbReference>
<name>A0A414XLB8_9BACT</name>
<evidence type="ECO:0000259" key="4">
    <source>
        <dbReference type="PROSITE" id="PS01124"/>
    </source>
</evidence>
<keyword evidence="2" id="KW-0238">DNA-binding</keyword>
<dbReference type="InterPro" id="IPR037923">
    <property type="entry name" value="HTH-like"/>
</dbReference>
<dbReference type="InterPro" id="IPR009057">
    <property type="entry name" value="Homeodomain-like_sf"/>
</dbReference>
<accession>A0A414XLB8</accession>
<evidence type="ECO:0000313" key="7">
    <source>
        <dbReference type="EMBL" id="RHH74720.1"/>
    </source>
</evidence>
<dbReference type="EMBL" id="QSUP01000026">
    <property type="protein sequence ID" value="RGN47537.1"/>
    <property type="molecule type" value="Genomic_DNA"/>
</dbReference>
<dbReference type="Proteomes" id="UP000283732">
    <property type="component" value="Unassembled WGS sequence"/>
</dbReference>
<dbReference type="Proteomes" id="UP000285173">
    <property type="component" value="Unassembled WGS sequence"/>
</dbReference>
<dbReference type="SUPFAM" id="SSF51215">
    <property type="entry name" value="Regulatory protein AraC"/>
    <property type="match status" value="1"/>
</dbReference>
<evidence type="ECO:0000313" key="10">
    <source>
        <dbReference type="Proteomes" id="UP000285173"/>
    </source>
</evidence>
<evidence type="ECO:0000313" key="9">
    <source>
        <dbReference type="Proteomes" id="UP000283732"/>
    </source>
</evidence>
<dbReference type="Proteomes" id="UP000261088">
    <property type="component" value="Unassembled WGS sequence"/>
</dbReference>
<dbReference type="EMBL" id="QRKC01000011">
    <property type="protein sequence ID" value="RHH74720.1"/>
    <property type="molecule type" value="Genomic_DNA"/>
</dbReference>
<feature type="domain" description="HTH araC/xylS-type" evidence="4">
    <location>
        <begin position="177"/>
        <end position="275"/>
    </location>
</feature>
<dbReference type="Pfam" id="PF12833">
    <property type="entry name" value="HTH_18"/>
    <property type="match status" value="1"/>
</dbReference>
<dbReference type="SMART" id="SM00342">
    <property type="entry name" value="HTH_ARAC"/>
    <property type="match status" value="1"/>
</dbReference>
<proteinExistence type="predicted"/>
<protein>
    <submittedName>
        <fullName evidence="7">AraC family transcriptional regulator</fullName>
    </submittedName>
</protein>
<dbReference type="RefSeq" id="WP_122122589.1">
    <property type="nucleotide sequence ID" value="NZ_JBCHGO010000013.1"/>
</dbReference>
<dbReference type="InterPro" id="IPR018060">
    <property type="entry name" value="HTH_AraC"/>
</dbReference>
<keyword evidence="3" id="KW-0804">Transcription</keyword>